<protein>
    <submittedName>
        <fullName evidence="1">Uncharacterized protein</fullName>
    </submittedName>
</protein>
<reference evidence="1" key="2">
    <citation type="journal article" date="2015" name="Data Brief">
        <title>Shoot transcriptome of the giant reed, Arundo donax.</title>
        <authorList>
            <person name="Barrero R.A."/>
            <person name="Guerrero F.D."/>
            <person name="Moolhuijzen P."/>
            <person name="Goolsby J.A."/>
            <person name="Tidwell J."/>
            <person name="Bellgard S.E."/>
            <person name="Bellgard M.I."/>
        </authorList>
    </citation>
    <scope>NUCLEOTIDE SEQUENCE</scope>
    <source>
        <tissue evidence="1">Shoot tissue taken approximately 20 cm above the soil surface</tissue>
    </source>
</reference>
<proteinExistence type="predicted"/>
<sequence length="78" mass="9108">MIFRSIILPSPLHEGIKLACLLELIVLIHQLPLAELRFLQIIWSFSTLCGFSLFLDMFTQDFRFNILLRMTSTAYQSM</sequence>
<dbReference type="EMBL" id="GBRH01199117">
    <property type="protein sequence ID" value="JAD98778.1"/>
    <property type="molecule type" value="Transcribed_RNA"/>
</dbReference>
<accession>A0A0A9EID7</accession>
<evidence type="ECO:0000313" key="1">
    <source>
        <dbReference type="EMBL" id="JAD98778.1"/>
    </source>
</evidence>
<name>A0A0A9EID7_ARUDO</name>
<organism evidence="1">
    <name type="scientific">Arundo donax</name>
    <name type="common">Giant reed</name>
    <name type="synonym">Donax arundinaceus</name>
    <dbReference type="NCBI Taxonomy" id="35708"/>
    <lineage>
        <taxon>Eukaryota</taxon>
        <taxon>Viridiplantae</taxon>
        <taxon>Streptophyta</taxon>
        <taxon>Embryophyta</taxon>
        <taxon>Tracheophyta</taxon>
        <taxon>Spermatophyta</taxon>
        <taxon>Magnoliopsida</taxon>
        <taxon>Liliopsida</taxon>
        <taxon>Poales</taxon>
        <taxon>Poaceae</taxon>
        <taxon>PACMAD clade</taxon>
        <taxon>Arundinoideae</taxon>
        <taxon>Arundineae</taxon>
        <taxon>Arundo</taxon>
    </lineage>
</organism>
<dbReference type="AlphaFoldDB" id="A0A0A9EID7"/>
<reference evidence="1" key="1">
    <citation type="submission" date="2014-09" db="EMBL/GenBank/DDBJ databases">
        <authorList>
            <person name="Magalhaes I.L.F."/>
            <person name="Oliveira U."/>
            <person name="Santos F.R."/>
            <person name="Vidigal T.H.D.A."/>
            <person name="Brescovit A.D."/>
            <person name="Santos A.J."/>
        </authorList>
    </citation>
    <scope>NUCLEOTIDE SEQUENCE</scope>
    <source>
        <tissue evidence="1">Shoot tissue taken approximately 20 cm above the soil surface</tissue>
    </source>
</reference>